<organism evidence="2 3">
    <name type="scientific">Aliiglaciecola lipolytica E3</name>
    <dbReference type="NCBI Taxonomy" id="1127673"/>
    <lineage>
        <taxon>Bacteria</taxon>
        <taxon>Pseudomonadati</taxon>
        <taxon>Pseudomonadota</taxon>
        <taxon>Gammaproteobacteria</taxon>
        <taxon>Alteromonadales</taxon>
        <taxon>Alteromonadaceae</taxon>
        <taxon>Aliiglaciecola</taxon>
    </lineage>
</organism>
<accession>K6XZ09</accession>
<feature type="signal peptide" evidence="1">
    <location>
        <begin position="1"/>
        <end position="25"/>
    </location>
</feature>
<keyword evidence="3" id="KW-1185">Reference proteome</keyword>
<dbReference type="EMBL" id="BAEN01000076">
    <property type="protein sequence ID" value="GAC16871.1"/>
    <property type="molecule type" value="Genomic_DNA"/>
</dbReference>
<keyword evidence="1" id="KW-0732">Signal</keyword>
<dbReference type="STRING" id="1127673.GLIP_4260"/>
<feature type="chain" id="PRO_5003896955" evidence="1">
    <location>
        <begin position="26"/>
        <end position="123"/>
    </location>
</feature>
<dbReference type="AlphaFoldDB" id="K6XZ09"/>
<comment type="caution">
    <text evidence="2">The sequence shown here is derived from an EMBL/GenBank/DDBJ whole genome shotgun (WGS) entry which is preliminary data.</text>
</comment>
<gene>
    <name evidence="2" type="ORF">GLIP_4260</name>
</gene>
<proteinExistence type="predicted"/>
<dbReference type="Proteomes" id="UP000006334">
    <property type="component" value="Unassembled WGS sequence"/>
</dbReference>
<protein>
    <submittedName>
        <fullName evidence="2">Uncharacterized protein</fullName>
    </submittedName>
</protein>
<reference evidence="2 3" key="1">
    <citation type="journal article" date="2017" name="Antonie Van Leeuwenhoek">
        <title>Rhizobium rhizosphaerae sp. nov., a novel species isolated from rice rhizosphere.</title>
        <authorList>
            <person name="Zhao J.J."/>
            <person name="Zhang J."/>
            <person name="Zhang R.J."/>
            <person name="Zhang C.W."/>
            <person name="Yin H.Q."/>
            <person name="Zhang X.X."/>
        </authorList>
    </citation>
    <scope>NUCLEOTIDE SEQUENCE [LARGE SCALE GENOMIC DNA]</scope>
    <source>
        <strain evidence="2 3">E3</strain>
    </source>
</reference>
<evidence type="ECO:0000313" key="2">
    <source>
        <dbReference type="EMBL" id="GAC16871.1"/>
    </source>
</evidence>
<name>K6XZ09_9ALTE</name>
<sequence>MRLNNLPFRTFVVALLVAFISQSFAAPMHCATDVSDNGHKSHKSLMKHNMHADDNMSHHQESKKTSCCSNGCSCAANVCSSLSSVPNYNIFRLPIANQHKISQLFAALIKPDMASLFKPPIFP</sequence>
<evidence type="ECO:0000313" key="3">
    <source>
        <dbReference type="Proteomes" id="UP000006334"/>
    </source>
</evidence>
<evidence type="ECO:0000256" key="1">
    <source>
        <dbReference type="SAM" id="SignalP"/>
    </source>
</evidence>